<proteinExistence type="predicted"/>
<dbReference type="AlphaFoldDB" id="A0A2P2PDW4"/>
<keyword evidence="1" id="KW-0472">Membrane</keyword>
<sequence>MRLSAQIYVLLTTDSFPWLTKFVVLLISAGSLIFLLSHNGNEVIR</sequence>
<organism evidence="2">
    <name type="scientific">Rhizophora mucronata</name>
    <name type="common">Asiatic mangrove</name>
    <dbReference type="NCBI Taxonomy" id="61149"/>
    <lineage>
        <taxon>Eukaryota</taxon>
        <taxon>Viridiplantae</taxon>
        <taxon>Streptophyta</taxon>
        <taxon>Embryophyta</taxon>
        <taxon>Tracheophyta</taxon>
        <taxon>Spermatophyta</taxon>
        <taxon>Magnoliopsida</taxon>
        <taxon>eudicotyledons</taxon>
        <taxon>Gunneridae</taxon>
        <taxon>Pentapetalae</taxon>
        <taxon>rosids</taxon>
        <taxon>fabids</taxon>
        <taxon>Malpighiales</taxon>
        <taxon>Rhizophoraceae</taxon>
        <taxon>Rhizophora</taxon>
    </lineage>
</organism>
<protein>
    <submittedName>
        <fullName evidence="2">Uncharacterized protein</fullName>
    </submittedName>
</protein>
<keyword evidence="1" id="KW-0812">Transmembrane</keyword>
<reference evidence="2" key="1">
    <citation type="submission" date="2018-02" db="EMBL/GenBank/DDBJ databases">
        <title>Rhizophora mucronata_Transcriptome.</title>
        <authorList>
            <person name="Meera S.P."/>
            <person name="Sreeshan A."/>
            <person name="Augustine A."/>
        </authorList>
    </citation>
    <scope>NUCLEOTIDE SEQUENCE</scope>
    <source>
        <tissue evidence="2">Leaf</tissue>
    </source>
</reference>
<evidence type="ECO:0000313" key="2">
    <source>
        <dbReference type="EMBL" id="MBX52924.1"/>
    </source>
</evidence>
<evidence type="ECO:0000256" key="1">
    <source>
        <dbReference type="SAM" id="Phobius"/>
    </source>
</evidence>
<feature type="transmembrane region" description="Helical" evidence="1">
    <location>
        <begin position="18"/>
        <end position="36"/>
    </location>
</feature>
<keyword evidence="1" id="KW-1133">Transmembrane helix</keyword>
<dbReference type="EMBL" id="GGEC01072440">
    <property type="protein sequence ID" value="MBX52924.1"/>
    <property type="molecule type" value="Transcribed_RNA"/>
</dbReference>
<name>A0A2P2PDW4_RHIMU</name>
<accession>A0A2P2PDW4</accession>